<sequence length="131" mass="15005">MIMRSFSYHQTADQEQVENGKNTILPRCSDQDPSRAHSEDILLHAAKAPGMSIIGKFMFTYKKANSLALAVCLTIQPFDQFQYQMRSDDMYNIRIQPAYNTRPMNGKLLNGRVVTKKRFSSHVSFALWSVI</sequence>
<proteinExistence type="predicted"/>
<evidence type="ECO:0000313" key="3">
    <source>
        <dbReference type="Proteomes" id="UP001194746"/>
    </source>
</evidence>
<comment type="caution">
    <text evidence="2">The sequence shown here is derived from an EMBL/GenBank/DDBJ whole genome shotgun (WGS) entry which is preliminary data.</text>
</comment>
<dbReference type="EMBL" id="VCAU01000007">
    <property type="protein sequence ID" value="KAF9893624.1"/>
    <property type="molecule type" value="Genomic_DNA"/>
</dbReference>
<keyword evidence="3" id="KW-1185">Reference proteome</keyword>
<feature type="compositionally biased region" description="Polar residues" evidence="1">
    <location>
        <begin position="7"/>
        <end position="22"/>
    </location>
</feature>
<reference evidence="2" key="2">
    <citation type="submission" date="2020-02" db="EMBL/GenBank/DDBJ databases">
        <authorList>
            <person name="Gilchrist C.L.M."/>
            <person name="Chooi Y.-H."/>
        </authorList>
    </citation>
    <scope>NUCLEOTIDE SEQUENCE</scope>
    <source>
        <strain evidence="2">MST-FP2251</strain>
    </source>
</reference>
<dbReference type="Proteomes" id="UP001194746">
    <property type="component" value="Unassembled WGS sequence"/>
</dbReference>
<evidence type="ECO:0000256" key="1">
    <source>
        <dbReference type="SAM" id="MobiDB-lite"/>
    </source>
</evidence>
<accession>A0AAD4GXA7</accession>
<gene>
    <name evidence="2" type="ORF">FE257_010936</name>
</gene>
<organism evidence="2 3">
    <name type="scientific">Aspergillus nanangensis</name>
    <dbReference type="NCBI Taxonomy" id="2582783"/>
    <lineage>
        <taxon>Eukaryota</taxon>
        <taxon>Fungi</taxon>
        <taxon>Dikarya</taxon>
        <taxon>Ascomycota</taxon>
        <taxon>Pezizomycotina</taxon>
        <taxon>Eurotiomycetes</taxon>
        <taxon>Eurotiomycetidae</taxon>
        <taxon>Eurotiales</taxon>
        <taxon>Aspergillaceae</taxon>
        <taxon>Aspergillus</taxon>
        <taxon>Aspergillus subgen. Circumdati</taxon>
    </lineage>
</organism>
<protein>
    <submittedName>
        <fullName evidence="2">Uncharacterized protein</fullName>
    </submittedName>
</protein>
<name>A0AAD4GXA7_ASPNN</name>
<evidence type="ECO:0000313" key="2">
    <source>
        <dbReference type="EMBL" id="KAF9893624.1"/>
    </source>
</evidence>
<reference evidence="2" key="1">
    <citation type="journal article" date="2019" name="Beilstein J. Org. Chem.">
        <title>Nanangenines: drimane sesquiterpenoids as the dominant metabolite cohort of a novel Australian fungus, Aspergillus nanangensis.</title>
        <authorList>
            <person name="Lacey H.J."/>
            <person name="Gilchrist C.L.M."/>
            <person name="Crombie A."/>
            <person name="Kalaitzis J.A."/>
            <person name="Vuong D."/>
            <person name="Rutledge P.J."/>
            <person name="Turner P."/>
            <person name="Pitt J.I."/>
            <person name="Lacey E."/>
            <person name="Chooi Y.H."/>
            <person name="Piggott A.M."/>
        </authorList>
    </citation>
    <scope>NUCLEOTIDE SEQUENCE</scope>
    <source>
        <strain evidence="2">MST-FP2251</strain>
    </source>
</reference>
<dbReference type="AlphaFoldDB" id="A0AAD4GXA7"/>
<feature type="region of interest" description="Disordered" evidence="1">
    <location>
        <begin position="1"/>
        <end position="33"/>
    </location>
</feature>